<keyword evidence="2" id="KW-1133">Transmembrane helix</keyword>
<dbReference type="VEuPathDB" id="ToxoDB:BESB_075090"/>
<dbReference type="EMBL" id="NWUJ01000007">
    <property type="protein sequence ID" value="PFH34357.1"/>
    <property type="molecule type" value="Genomic_DNA"/>
</dbReference>
<evidence type="ECO:0000313" key="4">
    <source>
        <dbReference type="Proteomes" id="UP000224006"/>
    </source>
</evidence>
<organism evidence="3 4">
    <name type="scientific">Besnoitia besnoiti</name>
    <name type="common">Apicomplexan protozoan</name>
    <dbReference type="NCBI Taxonomy" id="94643"/>
    <lineage>
        <taxon>Eukaryota</taxon>
        <taxon>Sar</taxon>
        <taxon>Alveolata</taxon>
        <taxon>Apicomplexa</taxon>
        <taxon>Conoidasida</taxon>
        <taxon>Coccidia</taxon>
        <taxon>Eucoccidiorida</taxon>
        <taxon>Eimeriorina</taxon>
        <taxon>Sarcocystidae</taxon>
        <taxon>Besnoitia</taxon>
    </lineage>
</organism>
<evidence type="ECO:0000256" key="2">
    <source>
        <dbReference type="SAM" id="Phobius"/>
    </source>
</evidence>
<sequence>METHRIQSAAPLEPQCALGAPSPQARRPRRRPLPALLAVVTALVICLVCIETPGVEAGFWRELDRIEDDLEDKTKSMKKYWKKVKRYHKRSERSTKAASKLERYADLLTQKMLRVKEVMFNLRSRLDRAREEADRSSGRKRRKREKKIRDAEEEIEDTKKEWRRAEEVLRDVGRDAPALDDSASDGVHGRDEYRD</sequence>
<evidence type="ECO:0000256" key="1">
    <source>
        <dbReference type="SAM" id="MobiDB-lite"/>
    </source>
</evidence>
<keyword evidence="4" id="KW-1185">Reference proteome</keyword>
<dbReference type="RefSeq" id="XP_029218366.1">
    <property type="nucleotide sequence ID" value="XM_029365882.1"/>
</dbReference>
<feature type="region of interest" description="Disordered" evidence="1">
    <location>
        <begin position="131"/>
        <end position="159"/>
    </location>
</feature>
<feature type="region of interest" description="Disordered" evidence="1">
    <location>
        <begin position="173"/>
        <end position="195"/>
    </location>
</feature>
<dbReference type="Proteomes" id="UP000224006">
    <property type="component" value="Unassembled WGS sequence"/>
</dbReference>
<comment type="caution">
    <text evidence="3">The sequence shown here is derived from an EMBL/GenBank/DDBJ whole genome shotgun (WGS) entry which is preliminary data.</text>
</comment>
<proteinExistence type="predicted"/>
<keyword evidence="2" id="KW-0812">Transmembrane</keyword>
<reference evidence="3 4" key="1">
    <citation type="submission" date="2017-09" db="EMBL/GenBank/DDBJ databases">
        <title>Genome sequencing of Besnoitia besnoiti strain Bb-Ger1.</title>
        <authorList>
            <person name="Schares G."/>
            <person name="Venepally P."/>
            <person name="Lorenzi H.A."/>
        </authorList>
    </citation>
    <scope>NUCLEOTIDE SEQUENCE [LARGE SCALE GENOMIC DNA]</scope>
    <source>
        <strain evidence="3 4">Bb-Ger1</strain>
    </source>
</reference>
<evidence type="ECO:0000313" key="3">
    <source>
        <dbReference type="EMBL" id="PFH34357.1"/>
    </source>
</evidence>
<accession>A0A2A9MFG6</accession>
<dbReference type="KEGG" id="bbes:BESB_075090"/>
<feature type="region of interest" description="Disordered" evidence="1">
    <location>
        <begin position="1"/>
        <end position="28"/>
    </location>
</feature>
<gene>
    <name evidence="3" type="ORF">BESB_075090</name>
</gene>
<name>A0A2A9MFG6_BESBE</name>
<evidence type="ECO:0008006" key="5">
    <source>
        <dbReference type="Google" id="ProtNLM"/>
    </source>
</evidence>
<protein>
    <recommendedName>
        <fullName evidence="5">Transmembrane protein</fullName>
    </recommendedName>
</protein>
<keyword evidence="2" id="KW-0472">Membrane</keyword>
<dbReference type="GeneID" id="40312435"/>
<feature type="transmembrane region" description="Helical" evidence="2">
    <location>
        <begin position="35"/>
        <end position="55"/>
    </location>
</feature>
<dbReference type="AlphaFoldDB" id="A0A2A9MFG6"/>